<proteinExistence type="predicted"/>
<gene>
    <name evidence="1" type="ORF">ACFSUT_15045</name>
</gene>
<accession>A0ABW5HYR3</accession>
<dbReference type="GO" id="GO:0051213">
    <property type="term" value="F:dioxygenase activity"/>
    <property type="evidence" value="ECO:0007669"/>
    <property type="project" value="UniProtKB-KW"/>
</dbReference>
<sequence length="341" mass="38299">MISDRDENDAAAGASLTAQEEAAFWRDGFAGPFRPASAPQCLPALADRLEDVVLNRRPHPVYGRYSHRDWHLVDKELESVLTQDAVVGRVASLLGPDLLLWRSKIFHKPPGGDAIGWHQEWGAFDGEEIGNSTPSLRPVDPEGKIWDLTVWIALDDVTEENGPLRFVPGSQRTRVPWKRVPMPESAFYEEPFQGLAKDEIAKRTRSGELILDIDTSAWLTGFDVDGSDRDTLVDHLTNRFRGLWAKFTEYSPDPADVVTMTMKAGDFLVFSERTMHSSPANLSGRRRTAVNCRITTADTLVYPGRLTQHYIDGSNLDIRHHESVLVSGTALESRNRWRTPR</sequence>
<evidence type="ECO:0000313" key="2">
    <source>
        <dbReference type="Proteomes" id="UP001597542"/>
    </source>
</evidence>
<dbReference type="InterPro" id="IPR008775">
    <property type="entry name" value="Phytyl_CoA_dOase-like"/>
</dbReference>
<name>A0ABW5HYR3_9PSEU</name>
<keyword evidence="2" id="KW-1185">Reference proteome</keyword>
<keyword evidence="1" id="KW-0560">Oxidoreductase</keyword>
<keyword evidence="1" id="KW-0223">Dioxygenase</keyword>
<dbReference type="SUPFAM" id="SSF51197">
    <property type="entry name" value="Clavaminate synthase-like"/>
    <property type="match status" value="2"/>
</dbReference>
<comment type="caution">
    <text evidence="1">The sequence shown here is derived from an EMBL/GenBank/DDBJ whole genome shotgun (WGS) entry which is preliminary data.</text>
</comment>
<dbReference type="Proteomes" id="UP001597542">
    <property type="component" value="Unassembled WGS sequence"/>
</dbReference>
<reference evidence="2" key="1">
    <citation type="journal article" date="2019" name="Int. J. Syst. Evol. Microbiol.">
        <title>The Global Catalogue of Microorganisms (GCM) 10K type strain sequencing project: providing services to taxonomists for standard genome sequencing and annotation.</title>
        <authorList>
            <consortium name="The Broad Institute Genomics Platform"/>
            <consortium name="The Broad Institute Genome Sequencing Center for Infectious Disease"/>
            <person name="Wu L."/>
            <person name="Ma J."/>
        </authorList>
    </citation>
    <scope>NUCLEOTIDE SEQUENCE [LARGE SCALE GENOMIC DNA]</scope>
    <source>
        <strain evidence="2">CGMCC 4.7638</strain>
    </source>
</reference>
<dbReference type="RefSeq" id="WP_344273374.1">
    <property type="nucleotide sequence ID" value="NZ_BAAAHV010000011.1"/>
</dbReference>
<protein>
    <submittedName>
        <fullName evidence="1">Phytanoyl-CoA dioxygenase family protein</fullName>
    </submittedName>
</protein>
<dbReference type="EMBL" id="JBHUKQ010000010">
    <property type="protein sequence ID" value="MFD2481598.1"/>
    <property type="molecule type" value="Genomic_DNA"/>
</dbReference>
<dbReference type="PANTHER" id="PTHR20883">
    <property type="entry name" value="PHYTANOYL-COA DIOXYGENASE DOMAIN CONTAINING 1"/>
    <property type="match status" value="1"/>
</dbReference>
<dbReference type="Gene3D" id="2.60.120.620">
    <property type="entry name" value="q2cbj1_9rhob like domain"/>
    <property type="match status" value="2"/>
</dbReference>
<dbReference type="Pfam" id="PF05721">
    <property type="entry name" value="PhyH"/>
    <property type="match status" value="1"/>
</dbReference>
<organism evidence="1 2">
    <name type="scientific">Amycolatopsis albidoflavus</name>
    <dbReference type="NCBI Taxonomy" id="102226"/>
    <lineage>
        <taxon>Bacteria</taxon>
        <taxon>Bacillati</taxon>
        <taxon>Actinomycetota</taxon>
        <taxon>Actinomycetes</taxon>
        <taxon>Pseudonocardiales</taxon>
        <taxon>Pseudonocardiaceae</taxon>
        <taxon>Amycolatopsis</taxon>
    </lineage>
</organism>
<evidence type="ECO:0000313" key="1">
    <source>
        <dbReference type="EMBL" id="MFD2481598.1"/>
    </source>
</evidence>
<dbReference type="PANTHER" id="PTHR20883:SF48">
    <property type="entry name" value="ECTOINE DIOXYGENASE"/>
    <property type="match status" value="1"/>
</dbReference>